<dbReference type="NCBIfam" id="NF007113">
    <property type="entry name" value="PRK09562.1"/>
    <property type="match status" value="1"/>
</dbReference>
<evidence type="ECO:0000259" key="6">
    <source>
        <dbReference type="Pfam" id="PF03819"/>
    </source>
</evidence>
<dbReference type="EC" id="3.6.1.8" evidence="3"/>
<dbReference type="GO" id="GO:0006950">
    <property type="term" value="P:response to stress"/>
    <property type="evidence" value="ECO:0007669"/>
    <property type="project" value="UniProtKB-ARBA"/>
</dbReference>
<evidence type="ECO:0000313" key="7">
    <source>
        <dbReference type="EMBL" id="BAI69285.1"/>
    </source>
</evidence>
<name>D3DHI3_HYDTT</name>
<dbReference type="SUPFAM" id="SSF101386">
    <property type="entry name" value="all-alpha NTP pyrophosphatases"/>
    <property type="match status" value="2"/>
</dbReference>
<evidence type="ECO:0000313" key="8">
    <source>
        <dbReference type="Proteomes" id="UP000002574"/>
    </source>
</evidence>
<dbReference type="CDD" id="cd11529">
    <property type="entry name" value="NTP-PPase_MazG_Cterm"/>
    <property type="match status" value="1"/>
</dbReference>
<organism evidence="7 8">
    <name type="scientific">Hydrogenobacter thermophilus (strain DSM 6534 / IAM 12695 / TK-6)</name>
    <dbReference type="NCBI Taxonomy" id="608538"/>
    <lineage>
        <taxon>Bacteria</taxon>
        <taxon>Pseudomonadati</taxon>
        <taxon>Aquificota</taxon>
        <taxon>Aquificia</taxon>
        <taxon>Aquificales</taxon>
        <taxon>Aquificaceae</taxon>
        <taxon>Hydrogenobacter</taxon>
    </lineage>
</organism>
<dbReference type="KEGG" id="hth:HTH_0825"/>
<dbReference type="GO" id="GO:0046076">
    <property type="term" value="P:dTTP catabolic process"/>
    <property type="evidence" value="ECO:0007669"/>
    <property type="project" value="TreeGrafter"/>
</dbReference>
<dbReference type="GO" id="GO:0006203">
    <property type="term" value="P:dGTP catabolic process"/>
    <property type="evidence" value="ECO:0007669"/>
    <property type="project" value="TreeGrafter"/>
</dbReference>
<dbReference type="GO" id="GO:0046052">
    <property type="term" value="P:UTP catabolic process"/>
    <property type="evidence" value="ECO:0007669"/>
    <property type="project" value="TreeGrafter"/>
</dbReference>
<gene>
    <name evidence="7" type="primary">mazG</name>
    <name evidence="7" type="ordered locus">HTH_0825</name>
</gene>
<dbReference type="Proteomes" id="UP000002574">
    <property type="component" value="Chromosome"/>
</dbReference>
<keyword evidence="5" id="KW-0175">Coiled coil</keyword>
<protein>
    <recommendedName>
        <fullName evidence="4">Nucleoside triphosphate pyrophosphohydrolase</fullName>
        <ecNumber evidence="3">3.6.1.8</ecNumber>
    </recommendedName>
</protein>
<evidence type="ECO:0000256" key="2">
    <source>
        <dbReference type="ARBA" id="ARBA00061115"/>
    </source>
</evidence>
<dbReference type="GO" id="GO:0046047">
    <property type="term" value="P:TTP catabolic process"/>
    <property type="evidence" value="ECO:0007669"/>
    <property type="project" value="TreeGrafter"/>
</dbReference>
<accession>D3DHI3</accession>
<proteinExistence type="inferred from homology"/>
<dbReference type="CDD" id="cd11528">
    <property type="entry name" value="NTP-PPase_MazG_Nterm"/>
    <property type="match status" value="1"/>
</dbReference>
<dbReference type="GO" id="GO:0046061">
    <property type="term" value="P:dATP catabolic process"/>
    <property type="evidence" value="ECO:0007669"/>
    <property type="project" value="TreeGrafter"/>
</dbReference>
<dbReference type="InterPro" id="IPR048015">
    <property type="entry name" value="NTP-PPase_MazG-like_N"/>
</dbReference>
<keyword evidence="8" id="KW-1185">Reference proteome</keyword>
<evidence type="ECO:0000256" key="3">
    <source>
        <dbReference type="ARBA" id="ARBA00066372"/>
    </source>
</evidence>
<dbReference type="InterPro" id="IPR048011">
    <property type="entry name" value="NTP-PPase_MazG-like_C"/>
</dbReference>
<feature type="domain" description="NTP pyrophosphohydrolase MazG-like" evidence="6">
    <location>
        <begin position="156"/>
        <end position="212"/>
    </location>
</feature>
<dbReference type="AlphaFoldDB" id="D3DHI3"/>
<sequence length="256" mass="29794">MDEIKDLLDVVEKIRRECPWDRKQTHESLKKYLLEEAYELMDAIDGGDDKRLLEELGDVLLQVLLHSQIASERKAFSFKDVAVHLKNKLIERHPHVFGEAPAEEVLKSWEERKAENRDSILDGIPKSMPALMRSQKLQDRASLVGFDFENTDQAFEKLQEEIQELKEAVQAGDRENIQHELGDILTAVVELARLLQVDAEIALQKANDRFERRFRYMEQKAKKMGRDLRSMSLKEMDSLWLEAKKLSKDETFDSGR</sequence>
<dbReference type="Pfam" id="PF03819">
    <property type="entry name" value="MazG"/>
    <property type="match status" value="2"/>
</dbReference>
<comment type="catalytic activity">
    <reaction evidence="1">
        <text>ATP + H2O = AMP + diphosphate + H(+)</text>
        <dbReference type="Rhea" id="RHEA:14245"/>
        <dbReference type="ChEBI" id="CHEBI:15377"/>
        <dbReference type="ChEBI" id="CHEBI:15378"/>
        <dbReference type="ChEBI" id="CHEBI:30616"/>
        <dbReference type="ChEBI" id="CHEBI:33019"/>
        <dbReference type="ChEBI" id="CHEBI:456215"/>
        <dbReference type="EC" id="3.6.1.8"/>
    </reaction>
</comment>
<reference evidence="7 8" key="1">
    <citation type="journal article" date="2010" name="J. Bacteriol.">
        <title>Complete genome sequence of the thermophilic, obligately chemolithoautotrophic hydrogen-oxidizing bacterium Hydrogenobacter thermophilus TK-6.</title>
        <authorList>
            <person name="Arai H."/>
            <person name="Kanbe H."/>
            <person name="Ishii M."/>
            <person name="Igarashi Y."/>
        </authorList>
    </citation>
    <scope>NUCLEOTIDE SEQUENCE [LARGE SCALE GENOMIC DNA]</scope>
    <source>
        <strain evidence="8">DSM 6534 / IAM 12695 / TK-6 [Tokyo]</strain>
    </source>
</reference>
<dbReference type="PANTHER" id="PTHR30522">
    <property type="entry name" value="NUCLEOSIDE TRIPHOSPHATE PYROPHOSPHOHYDROLASE"/>
    <property type="match status" value="1"/>
</dbReference>
<dbReference type="FunFam" id="1.10.287.1080:FF:000003">
    <property type="entry name" value="Nucleoside triphosphate pyrophosphohydrolase"/>
    <property type="match status" value="1"/>
</dbReference>
<dbReference type="NCBIfam" id="TIGR00444">
    <property type="entry name" value="mazG"/>
    <property type="match status" value="1"/>
</dbReference>
<dbReference type="OrthoDB" id="9808939at2"/>
<dbReference type="FunFam" id="1.10.287.1080:FF:000001">
    <property type="entry name" value="Nucleoside triphosphate pyrophosphohydrolase"/>
    <property type="match status" value="1"/>
</dbReference>
<dbReference type="KEGG" id="hte:Hydth_0825"/>
<dbReference type="STRING" id="608538.HTH_0825"/>
<evidence type="ECO:0000256" key="1">
    <source>
        <dbReference type="ARBA" id="ARBA00052141"/>
    </source>
</evidence>
<dbReference type="RefSeq" id="WP_012963466.1">
    <property type="nucleotide sequence ID" value="NC_013799.1"/>
</dbReference>
<feature type="coiled-coil region" evidence="5">
    <location>
        <begin position="148"/>
        <end position="175"/>
    </location>
</feature>
<dbReference type="Gene3D" id="1.10.287.1080">
    <property type="entry name" value="MazG-like"/>
    <property type="match status" value="2"/>
</dbReference>
<dbReference type="InterPro" id="IPR011551">
    <property type="entry name" value="NTP_PyrPHydrolase_MazG"/>
</dbReference>
<dbReference type="InterPro" id="IPR004518">
    <property type="entry name" value="MazG-like_dom"/>
</dbReference>
<feature type="domain" description="NTP pyrophosphohydrolase MazG-like" evidence="6">
    <location>
        <begin position="24"/>
        <end position="97"/>
    </location>
</feature>
<comment type="similarity">
    <text evidence="2">Belongs to the nucleoside triphosphate pyrophosphohydrolase family.</text>
</comment>
<dbReference type="PANTHER" id="PTHR30522:SF0">
    <property type="entry name" value="NUCLEOSIDE TRIPHOSPHATE PYROPHOSPHOHYDROLASE"/>
    <property type="match status" value="1"/>
</dbReference>
<evidence type="ECO:0000256" key="5">
    <source>
        <dbReference type="SAM" id="Coils"/>
    </source>
</evidence>
<dbReference type="GO" id="GO:0047693">
    <property type="term" value="F:ATP diphosphatase activity"/>
    <property type="evidence" value="ECO:0007669"/>
    <property type="project" value="UniProtKB-EC"/>
</dbReference>
<dbReference type="EMBL" id="AP011112">
    <property type="protein sequence ID" value="BAI69285.1"/>
    <property type="molecule type" value="Genomic_DNA"/>
</dbReference>
<dbReference type="PATRIC" id="fig|608538.5.peg.838"/>
<dbReference type="GO" id="GO:0046081">
    <property type="term" value="P:dUTP catabolic process"/>
    <property type="evidence" value="ECO:0007669"/>
    <property type="project" value="TreeGrafter"/>
</dbReference>
<dbReference type="eggNOG" id="COG3956">
    <property type="taxonomic scope" value="Bacteria"/>
</dbReference>
<evidence type="ECO:0000256" key="4">
    <source>
        <dbReference type="ARBA" id="ARBA00074799"/>
    </source>
</evidence>